<dbReference type="Pfam" id="PF23869">
    <property type="entry name" value="Beta-prop_WDR75_1st"/>
    <property type="match status" value="1"/>
</dbReference>
<sequence length="748" mass="85832">MTKLIKNNPKAEITANYKGGGTFIKLSPQFSSDGQSIFICSKESLLEYNSKTAKLMHEYKAVDKIVGFSYHLYESYYCITACTQSGIVSTWKTVTHYKVLEQQLPHQNILTFNIIPDENENEMKRNYSAIYSYRNGNTICFAHYSTKTKMSKEYSIKIKSALPYFIDVNNSDFFAVTYDNTVFFNKLNNFKNHSRSYMSNSKHFTCVAVHSREEIVITGDSIGRVVGWHDIFSNKAKQIIFHWHNLPVQTVRFSTSGSYFYSGGGESVLVKWQYDNVNEKKFVPRIPGEICNVVVASNNLYIAVSTNDNAIRIFDNTLYQISLIQHMVLSPHFDSGIVHDSRSRALIMNGNQGHIQFYSPDDMSLLYSVDITAQNKITNERETKMINTEVTKVAISKSGLWFATVEERKDKEYNYEIRLKFWKFDESKQQFHLNTSIEYPHENSINSMLFQPCHKDERLQCVTVGDDNKFKIWQLSEIEVVTGTQLSWQCFGVGFYRNLPCNSLSFSVDGSLFATGFGKILTVWTPDTCLLKCSLLHPLHKKQLKYLQFGYGNQCHLLVAASNNQLSVWNILTLSMTWTVPISVSFLVADSLSTNMAVITRDNKVYVFSPISSQPIYVNEDILKKFKSIRACNFIPSKNSNDLRLDWYQRVQLYFITDENELYCLCESEFTSKSSIDESVESKSIYGMMQPGIKSASVQSTIPQKHLFEKDSQHKALKTYLESPLHTLMPIRYACHTLLTSLVVQEET</sequence>
<dbReference type="InterPro" id="IPR001680">
    <property type="entry name" value="WD40_rpt"/>
</dbReference>
<dbReference type="GO" id="GO:0006364">
    <property type="term" value="P:rRNA processing"/>
    <property type="evidence" value="ECO:0007669"/>
    <property type="project" value="UniProtKB-KW"/>
</dbReference>
<dbReference type="GO" id="GO:2000234">
    <property type="term" value="P:positive regulation of rRNA processing"/>
    <property type="evidence" value="ECO:0007669"/>
    <property type="project" value="TreeGrafter"/>
</dbReference>
<dbReference type="AlphaFoldDB" id="A0A9N9T484"/>
<dbReference type="SUPFAM" id="SSF50978">
    <property type="entry name" value="WD40 repeat-like"/>
    <property type="match status" value="3"/>
</dbReference>
<dbReference type="OrthoDB" id="4096at2759"/>
<protein>
    <recommendedName>
        <fullName evidence="8">WD repeat-containing protein 75 second beta-propeller domain-containing protein</fullName>
    </recommendedName>
</protein>
<evidence type="ECO:0000313" key="10">
    <source>
        <dbReference type="Proteomes" id="UP001153709"/>
    </source>
</evidence>
<keyword evidence="2" id="KW-0690">Ribosome biogenesis</keyword>
<evidence type="ECO:0000256" key="7">
    <source>
        <dbReference type="ARBA" id="ARBA00023242"/>
    </source>
</evidence>
<evidence type="ECO:0000256" key="1">
    <source>
        <dbReference type="ARBA" id="ARBA00004604"/>
    </source>
</evidence>
<dbReference type="Proteomes" id="UP001153709">
    <property type="component" value="Chromosome 5"/>
</dbReference>
<dbReference type="GO" id="GO:0032040">
    <property type="term" value="C:small-subunit processome"/>
    <property type="evidence" value="ECO:0007669"/>
    <property type="project" value="InterPro"/>
</dbReference>
<keyword evidence="6" id="KW-0804">Transcription</keyword>
<evidence type="ECO:0000256" key="5">
    <source>
        <dbReference type="ARBA" id="ARBA00022737"/>
    </source>
</evidence>
<dbReference type="GO" id="GO:0045943">
    <property type="term" value="P:positive regulation of transcription by RNA polymerase I"/>
    <property type="evidence" value="ECO:0007669"/>
    <property type="project" value="InterPro"/>
</dbReference>
<organism evidence="9 10">
    <name type="scientific">Diabrotica balteata</name>
    <name type="common">Banded cucumber beetle</name>
    <dbReference type="NCBI Taxonomy" id="107213"/>
    <lineage>
        <taxon>Eukaryota</taxon>
        <taxon>Metazoa</taxon>
        <taxon>Ecdysozoa</taxon>
        <taxon>Arthropoda</taxon>
        <taxon>Hexapoda</taxon>
        <taxon>Insecta</taxon>
        <taxon>Pterygota</taxon>
        <taxon>Neoptera</taxon>
        <taxon>Endopterygota</taxon>
        <taxon>Coleoptera</taxon>
        <taxon>Polyphaga</taxon>
        <taxon>Cucujiformia</taxon>
        <taxon>Chrysomeloidea</taxon>
        <taxon>Chrysomelidae</taxon>
        <taxon>Galerucinae</taxon>
        <taxon>Diabroticina</taxon>
        <taxon>Diabroticites</taxon>
        <taxon>Diabrotica</taxon>
    </lineage>
</organism>
<evidence type="ECO:0000256" key="6">
    <source>
        <dbReference type="ARBA" id="ARBA00023163"/>
    </source>
</evidence>
<keyword evidence="10" id="KW-1185">Reference proteome</keyword>
<dbReference type="Pfam" id="PF23769">
    <property type="entry name" value="Beta-prop_WDR75_2nd"/>
    <property type="match status" value="1"/>
</dbReference>
<evidence type="ECO:0000256" key="3">
    <source>
        <dbReference type="ARBA" id="ARBA00022552"/>
    </source>
</evidence>
<reference evidence="9" key="1">
    <citation type="submission" date="2022-01" db="EMBL/GenBank/DDBJ databases">
        <authorList>
            <person name="King R."/>
        </authorList>
    </citation>
    <scope>NUCLEOTIDE SEQUENCE</scope>
</reference>
<proteinExistence type="predicted"/>
<gene>
    <name evidence="9" type="ORF">DIABBA_LOCUS8521</name>
</gene>
<dbReference type="InterPro" id="IPR053826">
    <property type="entry name" value="WDR75"/>
</dbReference>
<dbReference type="PANTHER" id="PTHR44215">
    <property type="entry name" value="WD REPEAT-CONTAINING PROTEIN 75"/>
    <property type="match status" value="1"/>
</dbReference>
<dbReference type="InterPro" id="IPR036322">
    <property type="entry name" value="WD40_repeat_dom_sf"/>
</dbReference>
<dbReference type="EMBL" id="OU898280">
    <property type="protein sequence ID" value="CAG9835311.1"/>
    <property type="molecule type" value="Genomic_DNA"/>
</dbReference>
<dbReference type="PANTHER" id="PTHR44215:SF1">
    <property type="entry name" value="WD REPEAT-CONTAINING PROTEIN 75"/>
    <property type="match status" value="1"/>
</dbReference>
<dbReference type="Gene3D" id="2.130.10.10">
    <property type="entry name" value="YVTN repeat-like/Quinoprotein amine dehydrogenase"/>
    <property type="match status" value="2"/>
</dbReference>
<feature type="domain" description="WD repeat-containing protein 75 second beta-propeller" evidence="8">
    <location>
        <begin position="338"/>
        <end position="659"/>
    </location>
</feature>
<dbReference type="GO" id="GO:0003723">
    <property type="term" value="F:RNA binding"/>
    <property type="evidence" value="ECO:0007669"/>
    <property type="project" value="InterPro"/>
</dbReference>
<evidence type="ECO:0000259" key="8">
    <source>
        <dbReference type="Pfam" id="PF23769"/>
    </source>
</evidence>
<keyword evidence="7" id="KW-0539">Nucleus</keyword>
<keyword evidence="4" id="KW-0853">WD repeat</keyword>
<evidence type="ECO:0000256" key="2">
    <source>
        <dbReference type="ARBA" id="ARBA00022517"/>
    </source>
</evidence>
<dbReference type="InterPro" id="IPR015943">
    <property type="entry name" value="WD40/YVTN_repeat-like_dom_sf"/>
</dbReference>
<dbReference type="SMART" id="SM00320">
    <property type="entry name" value="WD40"/>
    <property type="match status" value="6"/>
</dbReference>
<evidence type="ECO:0000313" key="9">
    <source>
        <dbReference type="EMBL" id="CAG9835311.1"/>
    </source>
</evidence>
<accession>A0A9N9T484</accession>
<keyword evidence="5" id="KW-0677">Repeat</keyword>
<name>A0A9N9T484_DIABA</name>
<evidence type="ECO:0000256" key="4">
    <source>
        <dbReference type="ARBA" id="ARBA00022574"/>
    </source>
</evidence>
<comment type="subcellular location">
    <subcellularLocation>
        <location evidence="1">Nucleus</location>
        <location evidence="1">Nucleolus</location>
    </subcellularLocation>
</comment>
<dbReference type="InterPro" id="IPR057644">
    <property type="entry name" value="Beta-prop_WDR75_2nd"/>
</dbReference>
<keyword evidence="3" id="KW-0698">rRNA processing</keyword>